<gene>
    <name evidence="2" type="ORF">FNU79_17240</name>
</gene>
<dbReference type="OrthoDB" id="941984at2"/>
<proteinExistence type="predicted"/>
<dbReference type="AlphaFoldDB" id="A0A553UI86"/>
<comment type="caution">
    <text evidence="2">The sequence shown here is derived from an EMBL/GenBank/DDBJ whole genome shotgun (WGS) entry which is preliminary data.</text>
</comment>
<reference evidence="2 3" key="1">
    <citation type="submission" date="2019-07" db="EMBL/GenBank/DDBJ databases">
        <title>Deinococcus detaillus sp. nov., isolated from humus soil in Antarctica.</title>
        <authorList>
            <person name="Zhang K."/>
        </authorList>
    </citation>
    <scope>NUCLEOTIDE SEQUENCE [LARGE SCALE GENOMIC DNA]</scope>
    <source>
        <strain evidence="2 3">H1</strain>
    </source>
</reference>
<dbReference type="EMBL" id="VKDB01000035">
    <property type="protein sequence ID" value="TSA79934.1"/>
    <property type="molecule type" value="Genomic_DNA"/>
</dbReference>
<keyword evidence="1" id="KW-0812">Transmembrane</keyword>
<evidence type="ECO:0000256" key="1">
    <source>
        <dbReference type="SAM" id="Phobius"/>
    </source>
</evidence>
<evidence type="ECO:0000313" key="2">
    <source>
        <dbReference type="EMBL" id="TSA79934.1"/>
    </source>
</evidence>
<feature type="transmembrane region" description="Helical" evidence="1">
    <location>
        <begin position="27"/>
        <end position="45"/>
    </location>
</feature>
<dbReference type="Proteomes" id="UP000316092">
    <property type="component" value="Unassembled WGS sequence"/>
</dbReference>
<protein>
    <submittedName>
        <fullName evidence="2">Uncharacterized protein</fullName>
    </submittedName>
</protein>
<accession>A0A553UI86</accession>
<keyword evidence="1" id="KW-1133">Transmembrane helix</keyword>
<name>A0A553UI86_9DEIO</name>
<keyword evidence="1" id="KW-0472">Membrane</keyword>
<feature type="transmembrane region" description="Helical" evidence="1">
    <location>
        <begin position="72"/>
        <end position="90"/>
    </location>
</feature>
<organism evidence="2 3">
    <name type="scientific">Deinococcus detaillensis</name>
    <dbReference type="NCBI Taxonomy" id="2592048"/>
    <lineage>
        <taxon>Bacteria</taxon>
        <taxon>Thermotogati</taxon>
        <taxon>Deinococcota</taxon>
        <taxon>Deinococci</taxon>
        <taxon>Deinococcales</taxon>
        <taxon>Deinococcaceae</taxon>
        <taxon>Deinococcus</taxon>
    </lineage>
</organism>
<sequence length="310" mass="32630">MSAAERPPPQITSPPATLKPQPKVSRWAYVLIVIGALSLFDLIGLDNWGTPLVMIVIGVALITRPYSWGRPLTLGLVTATLLAVGGWYVLRPAVTGTSTTETLSEPLTAARAEIELSPSVGQLDVGAGSGSTLIGGSLGLTRNERLERRTVERGDTQVVQLTARQIRPNISLFGNLGQDNAHWLVTLSPDVPLALKVNMGAGASTLDLANLKVTELRFEGGVGRANVRLPATGLVSAVIKSGVGQLNVTVPRGMKARVRVSSGLGAVKVMGDFLRDGDTSVSPGYAQSANRVDLYIEVGLGAVNVEQLNR</sequence>
<evidence type="ECO:0000313" key="3">
    <source>
        <dbReference type="Proteomes" id="UP000316092"/>
    </source>
</evidence>
<dbReference type="RefSeq" id="WP_143722033.1">
    <property type="nucleotide sequence ID" value="NZ_VKDB01000035.1"/>
</dbReference>
<keyword evidence="3" id="KW-1185">Reference proteome</keyword>